<keyword evidence="4 12" id="KW-0375">Hydrogen ion transport</keyword>
<sequence length="177" mass="18746">MAETTAHTQTPHAAHPAFLGLDAGGWVSFGMLALIGIMLWQKVPAAINKALDGKIARIRASLDEAERLRREAELLKLEMETRAADAKTQAERIVAHARQEAADMVAAAQADLDALLARRTAAAEGRISAAERAAEAEVRAQVVDVAVAAVKSVLSGPGTDQDRLTAQAIGDVDTRLH</sequence>
<gene>
    <name evidence="12" type="primary">atpF</name>
    <name evidence="15" type="ORF">E6W36_11465</name>
</gene>
<evidence type="ECO:0000256" key="6">
    <source>
        <dbReference type="ARBA" id="ARBA00023065"/>
    </source>
</evidence>
<comment type="subcellular location">
    <subcellularLocation>
        <location evidence="12">Cell membrane</location>
        <topology evidence="12">Single-pass membrane protein</topology>
    </subcellularLocation>
    <subcellularLocation>
        <location evidence="11">Endomembrane system</location>
        <topology evidence="11">Single-pass membrane protein</topology>
    </subcellularLocation>
</comment>
<evidence type="ECO:0000256" key="14">
    <source>
        <dbReference type="SAM" id="Coils"/>
    </source>
</evidence>
<dbReference type="Proteomes" id="UP000298714">
    <property type="component" value="Chromosome"/>
</dbReference>
<evidence type="ECO:0000256" key="13">
    <source>
        <dbReference type="RuleBase" id="RU003848"/>
    </source>
</evidence>
<evidence type="ECO:0000256" key="7">
    <source>
        <dbReference type="ARBA" id="ARBA00023136"/>
    </source>
</evidence>
<comment type="similarity">
    <text evidence="12 13">Belongs to the ATPase B chain family.</text>
</comment>
<keyword evidence="1 12" id="KW-0813">Transport</keyword>
<dbReference type="EMBL" id="CP039704">
    <property type="protein sequence ID" value="QCI79898.1"/>
    <property type="molecule type" value="Genomic_DNA"/>
</dbReference>
<dbReference type="KEGG" id="hgn:E6W36_11465"/>
<dbReference type="GO" id="GO:0045259">
    <property type="term" value="C:proton-transporting ATP synthase complex"/>
    <property type="evidence" value="ECO:0007669"/>
    <property type="project" value="UniProtKB-KW"/>
</dbReference>
<evidence type="ECO:0000256" key="11">
    <source>
        <dbReference type="ARBA" id="ARBA00037847"/>
    </source>
</evidence>
<evidence type="ECO:0000256" key="4">
    <source>
        <dbReference type="ARBA" id="ARBA00022781"/>
    </source>
</evidence>
<keyword evidence="6 12" id="KW-0406">Ion transport</keyword>
<keyword evidence="2 12" id="KW-0138">CF(0)</keyword>
<evidence type="ECO:0000256" key="2">
    <source>
        <dbReference type="ARBA" id="ARBA00022547"/>
    </source>
</evidence>
<dbReference type="GO" id="GO:0046933">
    <property type="term" value="F:proton-transporting ATP synthase activity, rotational mechanism"/>
    <property type="evidence" value="ECO:0007669"/>
    <property type="project" value="UniProtKB-UniRule"/>
</dbReference>
<evidence type="ECO:0000256" key="5">
    <source>
        <dbReference type="ARBA" id="ARBA00022989"/>
    </source>
</evidence>
<dbReference type="InterPro" id="IPR002146">
    <property type="entry name" value="ATP_synth_b/b'su_bac/chlpt"/>
</dbReference>
<accession>A0A4D7C8R8</accession>
<feature type="coiled-coil region" evidence="14">
    <location>
        <begin position="48"/>
        <end position="118"/>
    </location>
</feature>
<evidence type="ECO:0000256" key="12">
    <source>
        <dbReference type="HAMAP-Rule" id="MF_01398"/>
    </source>
</evidence>
<dbReference type="RefSeq" id="WP_222872740.1">
    <property type="nucleotide sequence ID" value="NZ_CP039704.1"/>
</dbReference>
<keyword evidence="3 12" id="KW-0812">Transmembrane</keyword>
<keyword evidence="5 12" id="KW-1133">Transmembrane helix</keyword>
<protein>
    <recommendedName>
        <fullName evidence="12">ATP synthase subunit b</fullName>
    </recommendedName>
    <alternativeName>
        <fullName evidence="12">ATP synthase F(0) sector subunit b</fullName>
    </alternativeName>
    <alternativeName>
        <fullName evidence="12">ATPase subunit I</fullName>
    </alternativeName>
    <alternativeName>
        <fullName evidence="12">F-type ATPase subunit b</fullName>
        <shortName evidence="12">F-ATPase subunit b</shortName>
    </alternativeName>
</protein>
<evidence type="ECO:0000256" key="8">
    <source>
        <dbReference type="ARBA" id="ARBA00023310"/>
    </source>
</evidence>
<evidence type="ECO:0000256" key="10">
    <source>
        <dbReference type="ARBA" id="ARBA00025614"/>
    </source>
</evidence>
<dbReference type="HAMAP" id="MF_01398">
    <property type="entry name" value="ATP_synth_b_bprime"/>
    <property type="match status" value="1"/>
</dbReference>
<dbReference type="CDD" id="cd06503">
    <property type="entry name" value="ATP-synt_Fo_b"/>
    <property type="match status" value="1"/>
</dbReference>
<keyword evidence="7 12" id="KW-0472">Membrane</keyword>
<dbReference type="Pfam" id="PF00430">
    <property type="entry name" value="ATP-synt_B"/>
    <property type="match status" value="1"/>
</dbReference>
<evidence type="ECO:0000313" key="15">
    <source>
        <dbReference type="EMBL" id="QCI79898.1"/>
    </source>
</evidence>
<evidence type="ECO:0000313" key="16">
    <source>
        <dbReference type="Proteomes" id="UP000298714"/>
    </source>
</evidence>
<evidence type="ECO:0000256" key="3">
    <source>
        <dbReference type="ARBA" id="ARBA00022692"/>
    </source>
</evidence>
<organism evidence="15 16">
    <name type="scientific">Hankyongella ginsenosidimutans</name>
    <dbReference type="NCBI Taxonomy" id="1763828"/>
    <lineage>
        <taxon>Bacteria</taxon>
        <taxon>Pseudomonadati</taxon>
        <taxon>Pseudomonadota</taxon>
        <taxon>Alphaproteobacteria</taxon>
        <taxon>Sphingomonadales</taxon>
        <taxon>Sphingomonadaceae</taxon>
        <taxon>Hankyongella</taxon>
    </lineage>
</organism>
<keyword evidence="8 12" id="KW-0066">ATP synthesis</keyword>
<comment type="subunit">
    <text evidence="12">F-type ATPases have 2 components, F(1) - the catalytic core - and F(0) - the membrane proton channel. F(1) has five subunits: alpha(3), beta(3), gamma(1), delta(1), epsilon(1). F(0) has three main subunits: a(1), b(2) and c(10-14). The alpha and beta chains form an alternating ring which encloses part of the gamma chain. F(1) is attached to F(0) by a central stalk formed by the gamma and epsilon chains, while a peripheral stalk is formed by the delta and b chains.</text>
</comment>
<evidence type="ECO:0000256" key="9">
    <source>
        <dbReference type="ARBA" id="ARBA00025198"/>
    </source>
</evidence>
<feature type="transmembrane region" description="Helical" evidence="12">
    <location>
        <begin position="23"/>
        <end position="40"/>
    </location>
</feature>
<reference evidence="16" key="1">
    <citation type="submission" date="2019-04" db="EMBL/GenBank/DDBJ databases">
        <title>Complete genome sequence of Sphingomonas sp. W1-2-3.</title>
        <authorList>
            <person name="Im W.T."/>
        </authorList>
    </citation>
    <scope>NUCLEOTIDE SEQUENCE [LARGE SCALE GENOMIC DNA]</scope>
    <source>
        <strain evidence="16">W1-2-3</strain>
    </source>
</reference>
<name>A0A4D7C8R8_9SPHN</name>
<dbReference type="AlphaFoldDB" id="A0A4D7C8R8"/>
<comment type="function">
    <text evidence="10">Component of the F(0) channel, it forms part of the peripheral stalk, linking F(1) to F(0). The b'-subunit is a diverged and duplicated form of b found in plants and photosynthetic bacteria.</text>
</comment>
<dbReference type="GO" id="GO:0005886">
    <property type="term" value="C:plasma membrane"/>
    <property type="evidence" value="ECO:0007669"/>
    <property type="project" value="UniProtKB-SubCell"/>
</dbReference>
<keyword evidence="12" id="KW-1003">Cell membrane</keyword>
<keyword evidence="14" id="KW-0175">Coiled coil</keyword>
<keyword evidence="16" id="KW-1185">Reference proteome</keyword>
<evidence type="ECO:0000256" key="1">
    <source>
        <dbReference type="ARBA" id="ARBA00022448"/>
    </source>
</evidence>
<dbReference type="GO" id="GO:0012505">
    <property type="term" value="C:endomembrane system"/>
    <property type="evidence" value="ECO:0007669"/>
    <property type="project" value="UniProtKB-SubCell"/>
</dbReference>
<comment type="function">
    <text evidence="9 12">F(1)F(0) ATP synthase produces ATP from ADP in the presence of a proton or sodium gradient. F-type ATPases consist of two structural domains, F(1) containing the extramembraneous catalytic core and F(0) containing the membrane proton channel, linked together by a central stalk and a peripheral stalk. During catalysis, ATP synthesis in the catalytic domain of F(1) is coupled via a rotary mechanism of the central stalk subunits to proton translocation.</text>
</comment>
<proteinExistence type="inferred from homology"/>